<dbReference type="Pfam" id="PF13086">
    <property type="entry name" value="AAA_11"/>
    <property type="match status" value="1"/>
</dbReference>
<name>A0A6P8XMJ3_DROAB</name>
<proteinExistence type="predicted"/>
<dbReference type="CDD" id="cd17936">
    <property type="entry name" value="EEXXEc_NFX1"/>
    <property type="match status" value="1"/>
</dbReference>
<reference evidence="4" key="1">
    <citation type="submission" date="2025-08" db="UniProtKB">
        <authorList>
            <consortium name="RefSeq"/>
        </authorList>
    </citation>
    <scope>IDENTIFICATION</scope>
    <source>
        <strain evidence="4">15112-1751.03</strain>
        <tissue evidence="4">Whole Adult</tissue>
    </source>
</reference>
<keyword evidence="3" id="KW-1185">Reference proteome</keyword>
<accession>A0A6P8XMJ3</accession>
<dbReference type="Proteomes" id="UP000515160">
    <property type="component" value="Chromosome 2R"/>
</dbReference>
<organism evidence="3 4">
    <name type="scientific">Drosophila albomicans</name>
    <name type="common">Fruit fly</name>
    <dbReference type="NCBI Taxonomy" id="7291"/>
    <lineage>
        <taxon>Eukaryota</taxon>
        <taxon>Metazoa</taxon>
        <taxon>Ecdysozoa</taxon>
        <taxon>Arthropoda</taxon>
        <taxon>Hexapoda</taxon>
        <taxon>Insecta</taxon>
        <taxon>Pterygota</taxon>
        <taxon>Neoptera</taxon>
        <taxon>Endopterygota</taxon>
        <taxon>Diptera</taxon>
        <taxon>Brachycera</taxon>
        <taxon>Muscomorpha</taxon>
        <taxon>Ephydroidea</taxon>
        <taxon>Drosophilidae</taxon>
        <taxon>Drosophila</taxon>
    </lineage>
</organism>
<dbReference type="CDD" id="cd18808">
    <property type="entry name" value="SF1_C_Upf1"/>
    <property type="match status" value="1"/>
</dbReference>
<dbReference type="Gene3D" id="3.40.50.300">
    <property type="entry name" value="P-loop containing nucleotide triphosphate hydrolases"/>
    <property type="match status" value="2"/>
</dbReference>
<dbReference type="PANTHER" id="PTHR10887">
    <property type="entry name" value="DNA2/NAM7 HELICASE FAMILY"/>
    <property type="match status" value="1"/>
</dbReference>
<dbReference type="PANTHER" id="PTHR10887:SF341">
    <property type="entry name" value="NFX1-TYPE ZINC FINGER-CONTAINING PROTEIN 1"/>
    <property type="match status" value="1"/>
</dbReference>
<evidence type="ECO:0000313" key="4">
    <source>
        <dbReference type="RefSeq" id="XP_034117756.2"/>
    </source>
</evidence>
<dbReference type="GeneID" id="117576805"/>
<evidence type="ECO:0000259" key="1">
    <source>
        <dbReference type="Pfam" id="PF13086"/>
    </source>
</evidence>
<evidence type="ECO:0000313" key="3">
    <source>
        <dbReference type="Proteomes" id="UP000515160"/>
    </source>
</evidence>
<dbReference type="Pfam" id="PF13087">
    <property type="entry name" value="AAA_12"/>
    <property type="match status" value="1"/>
</dbReference>
<gene>
    <name evidence="4" type="primary">LOC117576805</name>
</gene>
<feature type="domain" description="DNA2/NAM7 helicase helicase" evidence="1">
    <location>
        <begin position="482"/>
        <end position="710"/>
    </location>
</feature>
<sequence>MIEEFDEDYDCWEWFQAGKENILRSFDRKKVANGQQQQQLTRKYNNNKNNRVKTAAPSKIPNEALEEILNLQPLGMFLYLTTTSEPDFFVDQIGPNDDMERVIIYTRILITLCDLELPGFHHDLLKKVASCTPLLKHYEEIVRKLCTKSYRTMWTDLERVDKIIWYMQTLLLQAQRADVMDATAMQILFNIWMHLKSNFNPLIAERPVCKQFLYGLNFVFSVDPEILNIPRPVAELYPSLEELRQWISRKANSNPEAPKPETSYKNTTQYINNQLLLLRHQFLMPLRELVCKLHLERNLGDFKTLHFAFENVQIKLNQNFNDVLYSKLLYIDILAGKRKAAAAGEEETLAKADEHALSKLKNGTLLCLSTSYDFDNLILATVSAIDISAQSRGYIAITILRQYNIGNIYKKMLIVFETPVYFEPFQKAYRYLLNSNVLNFPMADFIVHGVNRTHPPLYLNHTQPPNVYESQKFKNKLAKMPLNISQREAFEHVLTTNFNLIQGPPGTGKTHVSLQLVKTILENAKHCAPIVVITYTNDSLDKFLLKLSAHTSSIVRFGCQLRIPEIVKFNARSDRNMHMINPKLKRLYWMVNMELKEHFQRLQSLYAAFNESKNEGYAEILATQRLIWNTQEKLNCIRIIFQHYLIAKKNVLAMTTTCAARMNFVFRFLKTRIVIFEESAEILEAHLLPCLTPFTEQIIMIGDHMQLKPYCSYIKGIRNSEYSQSLFERLIRANFHVNVLNIQYRMRNDFVDLICPLIYKKLLSHQSVTKFPPIRKMTKNLYFLDHRQFETMQNNTLPTNAWEKHNVYLISRHLIEVGGYNSDEIVVLTPYSSQVASIKSEFSKHASLKAIGVSTVDSFQGLEANIVILSLVRSNAHRKIGFLVEPTRICVALSRARYGLYVIGNMESLAHNSLTWCEIRKRLRLQNAIGCEFPYITDI</sequence>
<dbReference type="GO" id="GO:0004386">
    <property type="term" value="F:helicase activity"/>
    <property type="evidence" value="ECO:0007669"/>
    <property type="project" value="InterPro"/>
</dbReference>
<dbReference type="RefSeq" id="XP_034117756.2">
    <property type="nucleotide sequence ID" value="XM_034261865.2"/>
</dbReference>
<dbReference type="InterPro" id="IPR041679">
    <property type="entry name" value="DNA2/NAM7-like_C"/>
</dbReference>
<protein>
    <submittedName>
        <fullName evidence="4">NFX1-type zinc finger-containing protein 1-like</fullName>
    </submittedName>
</protein>
<dbReference type="InterPro" id="IPR045055">
    <property type="entry name" value="DNA2/NAM7-like"/>
</dbReference>
<dbReference type="GO" id="GO:0031048">
    <property type="term" value="P:regulatory ncRNA-mediated heterochromatin formation"/>
    <property type="evidence" value="ECO:0007669"/>
    <property type="project" value="TreeGrafter"/>
</dbReference>
<dbReference type="OrthoDB" id="2423195at2759"/>
<dbReference type="InterPro" id="IPR047187">
    <property type="entry name" value="SF1_C_Upf1"/>
</dbReference>
<dbReference type="AlphaFoldDB" id="A0A6P8XMJ3"/>
<evidence type="ECO:0000259" key="2">
    <source>
        <dbReference type="Pfam" id="PF13087"/>
    </source>
</evidence>
<feature type="domain" description="DNA2/NAM7 helicase-like C-terminal" evidence="2">
    <location>
        <begin position="722"/>
        <end position="906"/>
    </location>
</feature>
<dbReference type="InterPro" id="IPR027417">
    <property type="entry name" value="P-loop_NTPase"/>
</dbReference>
<dbReference type="InterPro" id="IPR041677">
    <property type="entry name" value="DNA2/NAM7_AAA_11"/>
</dbReference>
<dbReference type="GO" id="GO:0031380">
    <property type="term" value="C:nuclear RNA-directed RNA polymerase complex"/>
    <property type="evidence" value="ECO:0007669"/>
    <property type="project" value="TreeGrafter"/>
</dbReference>
<dbReference type="SUPFAM" id="SSF52540">
    <property type="entry name" value="P-loop containing nucleoside triphosphate hydrolases"/>
    <property type="match status" value="1"/>
</dbReference>